<dbReference type="EMBL" id="KQ474078">
    <property type="protein sequence ID" value="KPV75445.1"/>
    <property type="molecule type" value="Genomic_DNA"/>
</dbReference>
<dbReference type="Proteomes" id="UP000053890">
    <property type="component" value="Unassembled WGS sequence"/>
</dbReference>
<feature type="region of interest" description="Disordered" evidence="1">
    <location>
        <begin position="629"/>
        <end position="675"/>
    </location>
</feature>
<dbReference type="OMA" id="HKERRIN"/>
<proteinExistence type="predicted"/>
<organism evidence="2 3">
    <name type="scientific">Rhodotorula graminis (strain WP1)</name>
    <dbReference type="NCBI Taxonomy" id="578459"/>
    <lineage>
        <taxon>Eukaryota</taxon>
        <taxon>Fungi</taxon>
        <taxon>Dikarya</taxon>
        <taxon>Basidiomycota</taxon>
        <taxon>Pucciniomycotina</taxon>
        <taxon>Microbotryomycetes</taxon>
        <taxon>Sporidiobolales</taxon>
        <taxon>Sporidiobolaceae</taxon>
        <taxon>Rhodotorula</taxon>
    </lineage>
</organism>
<protein>
    <submittedName>
        <fullName evidence="2">Uncharacterized protein</fullName>
    </submittedName>
</protein>
<evidence type="ECO:0000313" key="3">
    <source>
        <dbReference type="Proteomes" id="UP000053890"/>
    </source>
</evidence>
<feature type="compositionally biased region" description="Acidic residues" evidence="1">
    <location>
        <begin position="535"/>
        <end position="549"/>
    </location>
</feature>
<feature type="region of interest" description="Disordered" evidence="1">
    <location>
        <begin position="738"/>
        <end position="955"/>
    </location>
</feature>
<feature type="region of interest" description="Disordered" evidence="1">
    <location>
        <begin position="982"/>
        <end position="1063"/>
    </location>
</feature>
<dbReference type="OrthoDB" id="2529080at2759"/>
<name>A0A194S4K1_RHOGW</name>
<feature type="compositionally biased region" description="Basic and acidic residues" evidence="1">
    <location>
        <begin position="906"/>
        <end position="921"/>
    </location>
</feature>
<feature type="compositionally biased region" description="Pro residues" evidence="1">
    <location>
        <begin position="506"/>
        <end position="515"/>
    </location>
</feature>
<dbReference type="AlphaFoldDB" id="A0A194S4K1"/>
<feature type="region of interest" description="Disordered" evidence="1">
    <location>
        <begin position="106"/>
        <end position="142"/>
    </location>
</feature>
<feature type="compositionally biased region" description="Low complexity" evidence="1">
    <location>
        <begin position="789"/>
        <end position="823"/>
    </location>
</feature>
<reference evidence="2 3" key="1">
    <citation type="journal article" date="2015" name="Front. Microbiol.">
        <title>Genome sequence of the plant growth promoting endophytic yeast Rhodotorula graminis WP1.</title>
        <authorList>
            <person name="Firrincieli A."/>
            <person name="Otillar R."/>
            <person name="Salamov A."/>
            <person name="Schmutz J."/>
            <person name="Khan Z."/>
            <person name="Redman R.S."/>
            <person name="Fleck N.D."/>
            <person name="Lindquist E."/>
            <person name="Grigoriev I.V."/>
            <person name="Doty S.L."/>
        </authorList>
    </citation>
    <scope>NUCLEOTIDE SEQUENCE [LARGE SCALE GENOMIC DNA]</scope>
    <source>
        <strain evidence="2 3">WP1</strain>
    </source>
</reference>
<dbReference type="GeneID" id="28977275"/>
<evidence type="ECO:0000313" key="2">
    <source>
        <dbReference type="EMBL" id="KPV75445.1"/>
    </source>
</evidence>
<feature type="compositionally biased region" description="Low complexity" evidence="1">
    <location>
        <begin position="1036"/>
        <end position="1054"/>
    </location>
</feature>
<feature type="region of interest" description="Disordered" evidence="1">
    <location>
        <begin position="215"/>
        <end position="248"/>
    </location>
</feature>
<feature type="compositionally biased region" description="Basic and acidic residues" evidence="1">
    <location>
        <begin position="887"/>
        <end position="896"/>
    </location>
</feature>
<sequence>MQLVLVPPTSLPVPLRLQTHDVPTPVIDTQLDQLRVPRGFLVARKALKNVGLEQKNYLAFDSSAWWQVVVRSVEWNLEDEVVVVTLVDGTEERWQIGDDGGRLRSAALVDGDDDTSTSDGQGDPQDGDVEMRDGTTARDASPWAPAPVLEHLRALCIDLRSAYEDLGMVREYDNRALDIDADDDWSMLQDLSADHDMDVPFALSDAQSYFEYATNGFDEDDDSSASQGRTSMSRRARRPSQAASVDGDDESLKFTGQFVPQYRDRSSKTSLAVDEPRRQHDYLSMIHLLARIRAYLANLFSRVVIPKLRDALPVTYTLWAGSGAIAWCRREAIRLGGDVARLMLDLLEDDGDVFDADSDSEPSQPDILVLNEDDEYSLSPSFVGNASSSSPDGLSGLGGVYDELAEWRAEERRIQRLSQNVLVSLQGDYELRRWCEAALERARTFAQRDGLVETAPPRWTEPVPSQEVSHTLDGDEGDLSEPPSKRASEYQVPLALRPRALSSAPASPPTSPPPETASSARKRARSIGESVGSDDSTEGSSTDEDEDDLDSFMRYQTEFFYPEDPLDEEFLPSRLPKELVRASASRGVEMEEHRARVHELLNKINGLQHKIVELQHFVASEAARWETNLEEARKPKEPTPRIPSGLSSTGPSDGSPPVPAPTKTPVPLKAQPLRKQAGDRALALSLDSALDALQSPFRPEALGPVKVPTVHLQSAAPRRKQKSNLEMYVKVVAMSRSIQAATPPRSRVESSGQKKRKRPKGSSAGVHASHAPGRSPTKRPRLKLVQREGASADLSSLASGSAQQVFGSSTAPTPSAAGARASTQDPRHLAALELSNRRRGAVAAASARMPSAWAEDEQHEEEDEVDDWSSGSDDESEGDDPAPARSSMHEASKYWDESDSSDDEGLERVDLGAVTRSRDDSPDLPTSSPSPDMRPDSPYCDEYEAPTRPGTAAVPSPILLAPSLLVLPNLGPLFPLSAERSALNARSTSPVNVDGAGGGPPSPDDEPFLFAPRPRRPTFSNLVPAPPAPADTFDIASSPFSSPPDTSSAPAPAAETGLAQRMRDRLACVSDPPVQLVPPLSLDWPADGAEWDGGDGYELVLGLEVGEDDGGV</sequence>
<feature type="compositionally biased region" description="Acidic residues" evidence="1">
    <location>
        <begin position="854"/>
        <end position="880"/>
    </location>
</feature>
<gene>
    <name evidence="2" type="ORF">RHOBADRAFT_53420</name>
</gene>
<feature type="region of interest" description="Disordered" evidence="1">
    <location>
        <begin position="501"/>
        <end position="549"/>
    </location>
</feature>
<accession>A0A194S4K1</accession>
<evidence type="ECO:0000256" key="1">
    <source>
        <dbReference type="SAM" id="MobiDB-lite"/>
    </source>
</evidence>
<feature type="region of interest" description="Disordered" evidence="1">
    <location>
        <begin position="453"/>
        <end position="488"/>
    </location>
</feature>
<feature type="compositionally biased region" description="Low complexity" evidence="1">
    <location>
        <begin position="841"/>
        <end position="853"/>
    </location>
</feature>
<feature type="compositionally biased region" description="Basic and acidic residues" evidence="1">
    <location>
        <begin position="630"/>
        <end position="639"/>
    </location>
</feature>
<dbReference type="RefSeq" id="XP_018271494.1">
    <property type="nucleotide sequence ID" value="XM_018416827.1"/>
</dbReference>
<keyword evidence="3" id="KW-1185">Reference proteome</keyword>
<feature type="compositionally biased region" description="Pro residues" evidence="1">
    <location>
        <begin position="654"/>
        <end position="664"/>
    </location>
</feature>